<gene>
    <name evidence="1" type="ORF">IAC96_04280</name>
</gene>
<name>A0A9D1EDW3_9FIRM</name>
<protein>
    <submittedName>
        <fullName evidence="1">Uncharacterized protein</fullName>
    </submittedName>
</protein>
<dbReference type="EMBL" id="DVHN01000049">
    <property type="protein sequence ID" value="HIR88148.1"/>
    <property type="molecule type" value="Genomic_DNA"/>
</dbReference>
<reference evidence="1" key="2">
    <citation type="journal article" date="2021" name="PeerJ">
        <title>Extensive microbial diversity within the chicken gut microbiome revealed by metagenomics and culture.</title>
        <authorList>
            <person name="Gilroy R."/>
            <person name="Ravi A."/>
            <person name="Getino M."/>
            <person name="Pursley I."/>
            <person name="Horton D.L."/>
            <person name="Alikhan N.F."/>
            <person name="Baker D."/>
            <person name="Gharbi K."/>
            <person name="Hall N."/>
            <person name="Watson M."/>
            <person name="Adriaenssens E.M."/>
            <person name="Foster-Nyarko E."/>
            <person name="Jarju S."/>
            <person name="Secka A."/>
            <person name="Antonio M."/>
            <person name="Oren A."/>
            <person name="Chaudhuri R.R."/>
            <person name="La Ragione R."/>
            <person name="Hildebrand F."/>
            <person name="Pallen M.J."/>
        </authorList>
    </citation>
    <scope>NUCLEOTIDE SEQUENCE</scope>
    <source>
        <strain evidence="1">ChiW13-3771</strain>
    </source>
</reference>
<organism evidence="1 2">
    <name type="scientific">Candidatus Fimimorpha faecalis</name>
    <dbReference type="NCBI Taxonomy" id="2840824"/>
    <lineage>
        <taxon>Bacteria</taxon>
        <taxon>Bacillati</taxon>
        <taxon>Bacillota</taxon>
        <taxon>Clostridia</taxon>
        <taxon>Eubacteriales</taxon>
        <taxon>Candidatus Fimimorpha</taxon>
    </lineage>
</organism>
<sequence>MQITEGVMSAKAVLAKAKEYNATMTVFLTAVLLCSIEKEMTVRQKKKPVSLMIPVNLRNYYPSDSARNFFGWIDIGYHFLEQSNQFEDVVAFVKEFFEKELTKERIAIRMHELISLECNPLLRIVPLELKTVFLQLGTAFSLSSDTAIFSNLGKITMPEELSPYIRLFDVFTSTPKKELSICSYKDNLVLTISSHFESTDIEKNFFRTLSGMGIKIEIAAKRS</sequence>
<dbReference type="InterPro" id="IPR010828">
    <property type="entry name" value="Atf2/Sli1-like"/>
</dbReference>
<dbReference type="AlphaFoldDB" id="A0A9D1EDW3"/>
<dbReference type="Proteomes" id="UP000824201">
    <property type="component" value="Unassembled WGS sequence"/>
</dbReference>
<dbReference type="Pfam" id="PF07247">
    <property type="entry name" value="AATase"/>
    <property type="match status" value="1"/>
</dbReference>
<evidence type="ECO:0000313" key="2">
    <source>
        <dbReference type="Proteomes" id="UP000824201"/>
    </source>
</evidence>
<reference evidence="1" key="1">
    <citation type="submission" date="2020-10" db="EMBL/GenBank/DDBJ databases">
        <authorList>
            <person name="Gilroy R."/>
        </authorList>
    </citation>
    <scope>NUCLEOTIDE SEQUENCE</scope>
    <source>
        <strain evidence="1">ChiW13-3771</strain>
    </source>
</reference>
<accession>A0A9D1EDW3</accession>
<proteinExistence type="predicted"/>
<comment type="caution">
    <text evidence="1">The sequence shown here is derived from an EMBL/GenBank/DDBJ whole genome shotgun (WGS) entry which is preliminary data.</text>
</comment>
<evidence type="ECO:0000313" key="1">
    <source>
        <dbReference type="EMBL" id="HIR88148.1"/>
    </source>
</evidence>